<evidence type="ECO:0000313" key="4">
    <source>
        <dbReference type="Proteomes" id="UP000237438"/>
    </source>
</evidence>
<feature type="compositionally biased region" description="Basic and acidic residues" evidence="1">
    <location>
        <begin position="489"/>
        <end position="505"/>
    </location>
</feature>
<feature type="compositionally biased region" description="Low complexity" evidence="1">
    <location>
        <begin position="265"/>
        <end position="277"/>
    </location>
</feature>
<proteinExistence type="predicted"/>
<organism evidence="3 4">
    <name type="scientific">Erysiphe pulchra</name>
    <dbReference type="NCBI Taxonomy" id="225359"/>
    <lineage>
        <taxon>Eukaryota</taxon>
        <taxon>Fungi</taxon>
        <taxon>Dikarya</taxon>
        <taxon>Ascomycota</taxon>
        <taxon>Pezizomycotina</taxon>
        <taxon>Leotiomycetes</taxon>
        <taxon>Erysiphales</taxon>
        <taxon>Erysiphaceae</taxon>
        <taxon>Erysiphe</taxon>
    </lineage>
</organism>
<feature type="region of interest" description="Disordered" evidence="1">
    <location>
        <begin position="216"/>
        <end position="246"/>
    </location>
</feature>
<feature type="region of interest" description="Disordered" evidence="1">
    <location>
        <begin position="265"/>
        <end position="340"/>
    </location>
</feature>
<evidence type="ECO:0000256" key="1">
    <source>
        <dbReference type="SAM" id="MobiDB-lite"/>
    </source>
</evidence>
<feature type="region of interest" description="Disordered" evidence="1">
    <location>
        <begin position="426"/>
        <end position="447"/>
    </location>
</feature>
<name>A0A2S4PRD1_9PEZI</name>
<feature type="transmembrane region" description="Helical" evidence="2">
    <location>
        <begin position="98"/>
        <end position="122"/>
    </location>
</feature>
<dbReference type="Proteomes" id="UP000237438">
    <property type="component" value="Unassembled WGS sequence"/>
</dbReference>
<dbReference type="EMBL" id="PEDP01000948">
    <property type="protein sequence ID" value="POS84581.1"/>
    <property type="molecule type" value="Genomic_DNA"/>
</dbReference>
<keyword evidence="2" id="KW-0812">Transmembrane</keyword>
<feature type="compositionally biased region" description="Polar residues" evidence="1">
    <location>
        <begin position="462"/>
        <end position="480"/>
    </location>
</feature>
<keyword evidence="2" id="KW-1133">Transmembrane helix</keyword>
<sequence>MPPYTTSQASFIFAICRFQWCRYFAFNGQPKTIHQRCFGHAKCLTKDQNDRPNTTIKSRSEPNSTSLEPTTFTSKPASSSNPQTTPNIVSSAQEHSNLTIPIIILIILFVSFSLLFLIFFFWRRRRTAQYFDDSLVKKGEIIEEQPLSLESTLLNHNRISEESNGPGSVRSKSSSVSLGDVPIPDIEKELIVEPSLNKHPALKFIDVTNPFPHHPGTRVAVPEIPSPLPSPVHQHEAMSKRMSYHSPDKAVPAIAKSEGSILEKSSANLDSSSSPMDSPDRDDSSGNACESPKSDAEPFTPPLISEKGHQSRCEIIKEESEEEIARGDFSKLESESETNSEIEKYPWHELFSKITRSKTPELKINQDTNKSSGGYHKKSAPIIQDNSDQIHLMSNRWSNSTVELPDSQKNAASDWYIPGSWINSTRLDDDNTRANETSRGYDTSDVNQNSKSQKFVYLNLQSENNSPNPSVLDCSEQTGAKNEFDDDDKNYKLEPESNDSGMERSGTKIWRKWLKR</sequence>
<comment type="caution">
    <text evidence="3">The sequence shown here is derived from an EMBL/GenBank/DDBJ whole genome shotgun (WGS) entry which is preliminary data.</text>
</comment>
<feature type="compositionally biased region" description="Basic and acidic residues" evidence="1">
    <location>
        <begin position="306"/>
        <end position="334"/>
    </location>
</feature>
<protein>
    <submittedName>
        <fullName evidence="3">Uncharacterized protein</fullName>
    </submittedName>
</protein>
<feature type="region of interest" description="Disordered" evidence="1">
    <location>
        <begin position="49"/>
        <end position="88"/>
    </location>
</feature>
<feature type="compositionally biased region" description="Polar residues" evidence="1">
    <location>
        <begin position="51"/>
        <end position="88"/>
    </location>
</feature>
<gene>
    <name evidence="3" type="ORF">EPUL_004708</name>
</gene>
<reference evidence="3 4" key="1">
    <citation type="submission" date="2017-10" db="EMBL/GenBank/DDBJ databases">
        <title>Development of genomic resources for the powdery mildew, Erysiphe pulchra.</title>
        <authorList>
            <person name="Wadl P.A."/>
            <person name="Mack B.M."/>
            <person name="Moore G."/>
            <person name="Beltz S.B."/>
        </authorList>
    </citation>
    <scope>NUCLEOTIDE SEQUENCE [LARGE SCALE GENOMIC DNA]</scope>
    <source>
        <strain evidence="3">Cflorida</strain>
    </source>
</reference>
<dbReference type="AlphaFoldDB" id="A0A2S4PRD1"/>
<dbReference type="OrthoDB" id="3595670at2759"/>
<keyword evidence="4" id="KW-1185">Reference proteome</keyword>
<feature type="compositionally biased region" description="Polar residues" evidence="1">
    <location>
        <begin position="434"/>
        <end position="447"/>
    </location>
</feature>
<keyword evidence="2" id="KW-0472">Membrane</keyword>
<accession>A0A2S4PRD1</accession>
<evidence type="ECO:0000313" key="3">
    <source>
        <dbReference type="EMBL" id="POS84581.1"/>
    </source>
</evidence>
<evidence type="ECO:0000256" key="2">
    <source>
        <dbReference type="SAM" id="Phobius"/>
    </source>
</evidence>
<feature type="region of interest" description="Disordered" evidence="1">
    <location>
        <begin position="462"/>
        <end position="505"/>
    </location>
</feature>